<gene>
    <name evidence="8 11" type="primary">rsmA</name>
    <name evidence="8" type="synonym">ksgA</name>
    <name evidence="11" type="ORF">LF543_05800</name>
</gene>
<comment type="catalytic activity">
    <reaction evidence="8">
        <text>adenosine(1518)/adenosine(1519) in 16S rRNA + 4 S-adenosyl-L-methionine = N(6)-dimethyladenosine(1518)/N(6)-dimethyladenosine(1519) in 16S rRNA + 4 S-adenosyl-L-homocysteine + 4 H(+)</text>
        <dbReference type="Rhea" id="RHEA:19609"/>
        <dbReference type="Rhea" id="RHEA-COMP:10232"/>
        <dbReference type="Rhea" id="RHEA-COMP:10233"/>
        <dbReference type="ChEBI" id="CHEBI:15378"/>
        <dbReference type="ChEBI" id="CHEBI:57856"/>
        <dbReference type="ChEBI" id="CHEBI:59789"/>
        <dbReference type="ChEBI" id="CHEBI:74411"/>
        <dbReference type="ChEBI" id="CHEBI:74493"/>
        <dbReference type="EC" id="2.1.1.182"/>
    </reaction>
</comment>
<proteinExistence type="inferred from homology"/>
<evidence type="ECO:0000313" key="11">
    <source>
        <dbReference type="EMBL" id="QFX93074.1"/>
    </source>
</evidence>
<comment type="subcellular location">
    <subcellularLocation>
        <location evidence="8">Cytoplasm</location>
    </subcellularLocation>
</comment>
<evidence type="ECO:0000313" key="12">
    <source>
        <dbReference type="Proteomes" id="UP000327194"/>
    </source>
</evidence>
<sequence>MSKIPAIGSPARTQAILNRYRLNAKKSLGQNFLNDLGVLKEIVQVADISTADDVIEIGPGIGALTEQIAQSAHEVMAFEIDENLLPILDETLSPYNNIKVINQDFLQANLPKLIKENFDVQHRLKVVANLPYYVTKPILMDILKGNVNFDVTVLMMQKEVAERISAKPGNRDYGALTIITQYLENVEIAINVSAQSFIPSPKVDSSVVKLTPKQKRNMVAYDEKAFFGFAHGCFMHRRKTLWNNLQGIFGKQPAVKAQIKADLKKLNINQSDRPEQLSVDQFVEMANQFHASGLLS</sequence>
<dbReference type="AlphaFoldDB" id="A0AAE6TWS7"/>
<dbReference type="HAMAP" id="MF_00607">
    <property type="entry name" value="16SrRNA_methyltr_A"/>
    <property type="match status" value="1"/>
</dbReference>
<dbReference type="SMART" id="SM00650">
    <property type="entry name" value="rADc"/>
    <property type="match status" value="1"/>
</dbReference>
<dbReference type="EMBL" id="CP045562">
    <property type="protein sequence ID" value="QFX93074.1"/>
    <property type="molecule type" value="Genomic_DNA"/>
</dbReference>
<dbReference type="EC" id="2.1.1.182" evidence="8"/>
<dbReference type="InterPro" id="IPR001737">
    <property type="entry name" value="KsgA/Erm"/>
</dbReference>
<keyword evidence="6 8" id="KW-0694">RNA-binding</keyword>
<dbReference type="SUPFAM" id="SSF53335">
    <property type="entry name" value="S-adenosyl-L-methionine-dependent methyltransferases"/>
    <property type="match status" value="1"/>
</dbReference>
<evidence type="ECO:0000256" key="3">
    <source>
        <dbReference type="ARBA" id="ARBA00022603"/>
    </source>
</evidence>
<keyword evidence="2 8" id="KW-0698">rRNA processing</keyword>
<dbReference type="Pfam" id="PF00398">
    <property type="entry name" value="RrnaAD"/>
    <property type="match status" value="1"/>
</dbReference>
<accession>A0AAE6TWS7</accession>
<dbReference type="GO" id="GO:0052908">
    <property type="term" value="F:16S rRNA (adenine(1518)-N(6)/adenine(1519)-N(6))-dimethyltransferase activity"/>
    <property type="evidence" value="ECO:0007669"/>
    <property type="project" value="UniProtKB-EC"/>
</dbReference>
<evidence type="ECO:0000256" key="7">
    <source>
        <dbReference type="ARBA" id="ARBA00049167"/>
    </source>
</evidence>
<evidence type="ECO:0000256" key="1">
    <source>
        <dbReference type="ARBA" id="ARBA00022490"/>
    </source>
</evidence>
<dbReference type="InterPro" id="IPR011530">
    <property type="entry name" value="rRNA_adenine_dimethylase"/>
</dbReference>
<dbReference type="PANTHER" id="PTHR11727">
    <property type="entry name" value="DIMETHYLADENOSINE TRANSFERASE"/>
    <property type="match status" value="1"/>
</dbReference>
<dbReference type="InterPro" id="IPR020598">
    <property type="entry name" value="rRNA_Ade_methylase_Trfase_N"/>
</dbReference>
<feature type="binding site" evidence="8 9">
    <location>
        <position position="58"/>
    </location>
    <ligand>
        <name>S-adenosyl-L-methionine</name>
        <dbReference type="ChEBI" id="CHEBI:59789"/>
    </ligand>
</feature>
<evidence type="ECO:0000256" key="8">
    <source>
        <dbReference type="HAMAP-Rule" id="MF_00607"/>
    </source>
</evidence>
<comment type="function">
    <text evidence="8">Specifically dimethylates two adjacent adenosines (A1518 and A1519) in the loop of a conserved hairpin near the 3'-end of 16S rRNA in the 30S particle. May play a critical role in biogenesis of 30S subunits.</text>
</comment>
<feature type="binding site" evidence="8 9">
    <location>
        <position position="33"/>
    </location>
    <ligand>
        <name>S-adenosyl-L-methionine</name>
        <dbReference type="ChEBI" id="CHEBI:59789"/>
    </ligand>
</feature>
<feature type="binding site" evidence="8 9">
    <location>
        <position position="31"/>
    </location>
    <ligand>
        <name>S-adenosyl-L-methionine</name>
        <dbReference type="ChEBI" id="CHEBI:59789"/>
    </ligand>
</feature>
<comment type="similarity">
    <text evidence="8">Belongs to the class I-like SAM-binding methyltransferase superfamily. rRNA adenine N(6)-methyltransferase family. RsmA subfamily.</text>
</comment>
<dbReference type="InterPro" id="IPR029063">
    <property type="entry name" value="SAM-dependent_MTases_sf"/>
</dbReference>
<dbReference type="CDD" id="cd02440">
    <property type="entry name" value="AdoMet_MTases"/>
    <property type="match status" value="1"/>
</dbReference>
<keyword evidence="4 8" id="KW-0808">Transferase</keyword>
<dbReference type="PROSITE" id="PS51689">
    <property type="entry name" value="SAM_RNA_A_N6_MT"/>
    <property type="match status" value="1"/>
</dbReference>
<name>A0AAE6TWS7_9LACO</name>
<organism evidence="11 12">
    <name type="scientific">Fructilactobacillus fructivorans</name>
    <dbReference type="NCBI Taxonomy" id="1614"/>
    <lineage>
        <taxon>Bacteria</taxon>
        <taxon>Bacillati</taxon>
        <taxon>Bacillota</taxon>
        <taxon>Bacilli</taxon>
        <taxon>Lactobacillales</taxon>
        <taxon>Lactobacillaceae</taxon>
        <taxon>Fructilactobacillus</taxon>
    </lineage>
</organism>
<feature type="binding site" evidence="8 9">
    <location>
        <position position="104"/>
    </location>
    <ligand>
        <name>S-adenosyl-L-methionine</name>
        <dbReference type="ChEBI" id="CHEBI:59789"/>
    </ligand>
</feature>
<dbReference type="FunFam" id="3.40.50.150:FF:000023">
    <property type="entry name" value="Ribosomal RNA small subunit methyltransferase A"/>
    <property type="match status" value="1"/>
</dbReference>
<dbReference type="Proteomes" id="UP000327194">
    <property type="component" value="Chromosome"/>
</dbReference>
<feature type="binding site" evidence="8 9">
    <location>
        <position position="129"/>
    </location>
    <ligand>
        <name>S-adenosyl-L-methionine</name>
        <dbReference type="ChEBI" id="CHEBI:59789"/>
    </ligand>
</feature>
<evidence type="ECO:0000256" key="4">
    <source>
        <dbReference type="ARBA" id="ARBA00022679"/>
    </source>
</evidence>
<reference evidence="11 12" key="1">
    <citation type="submission" date="2019-10" db="EMBL/GenBank/DDBJ databases">
        <title>Genome sequencing of Lactobacillus fructivorans.</title>
        <authorList>
            <person name="Kim K."/>
        </authorList>
    </citation>
    <scope>NUCLEOTIDE SEQUENCE [LARGE SCALE GENOMIC DNA]</scope>
    <source>
        <strain evidence="11 12">LF543</strain>
    </source>
</reference>
<dbReference type="RefSeq" id="WP_010022859.1">
    <property type="nucleotide sequence ID" value="NZ_AZDS01000004.1"/>
</dbReference>
<feature type="domain" description="Ribosomal RNA adenine methylase transferase N-terminal" evidence="10">
    <location>
        <begin position="38"/>
        <end position="214"/>
    </location>
</feature>
<dbReference type="PANTHER" id="PTHR11727:SF7">
    <property type="entry name" value="DIMETHYLADENOSINE TRANSFERASE-RELATED"/>
    <property type="match status" value="1"/>
</dbReference>
<keyword evidence="3 8" id="KW-0489">Methyltransferase</keyword>
<keyword evidence="1 8" id="KW-0963">Cytoplasm</keyword>
<dbReference type="GO" id="GO:0005829">
    <property type="term" value="C:cytosol"/>
    <property type="evidence" value="ECO:0007669"/>
    <property type="project" value="TreeGrafter"/>
</dbReference>
<dbReference type="GO" id="GO:0052910">
    <property type="term" value="F:23S rRNA (adenine(2085)-N(6))-dimethyltransferase activity"/>
    <property type="evidence" value="ECO:0007669"/>
    <property type="project" value="UniProtKB-EC"/>
</dbReference>
<evidence type="ECO:0000256" key="5">
    <source>
        <dbReference type="ARBA" id="ARBA00022691"/>
    </source>
</evidence>
<evidence type="ECO:0000256" key="6">
    <source>
        <dbReference type="ARBA" id="ARBA00022884"/>
    </source>
</evidence>
<protein>
    <recommendedName>
        <fullName evidence="8">Ribosomal RNA small subunit methyltransferase A</fullName>
        <ecNumber evidence="8">2.1.1.182</ecNumber>
    </recommendedName>
    <alternativeName>
        <fullName evidence="8">16S rRNA (adenine(1518)-N(6)/adenine(1519)-N(6))-dimethyltransferase</fullName>
    </alternativeName>
    <alternativeName>
        <fullName evidence="8">16S rRNA dimethyladenosine transferase</fullName>
    </alternativeName>
    <alternativeName>
        <fullName evidence="8">16S rRNA dimethylase</fullName>
    </alternativeName>
    <alternativeName>
        <fullName evidence="8">S-adenosylmethionine-6-N', N'-adenosyl(rRNA) dimethyltransferase</fullName>
    </alternativeName>
</protein>
<evidence type="ECO:0000259" key="10">
    <source>
        <dbReference type="SMART" id="SM00650"/>
    </source>
</evidence>
<dbReference type="InterPro" id="IPR023165">
    <property type="entry name" value="rRNA_Ade_diMease-like_C"/>
</dbReference>
<dbReference type="NCBIfam" id="TIGR00755">
    <property type="entry name" value="ksgA"/>
    <property type="match status" value="1"/>
</dbReference>
<dbReference type="Gene3D" id="3.40.50.150">
    <property type="entry name" value="Vaccinia Virus protein VP39"/>
    <property type="match status" value="1"/>
</dbReference>
<dbReference type="GO" id="GO:0003723">
    <property type="term" value="F:RNA binding"/>
    <property type="evidence" value="ECO:0007669"/>
    <property type="project" value="UniProtKB-UniRule"/>
</dbReference>
<evidence type="ECO:0000256" key="9">
    <source>
        <dbReference type="PROSITE-ProRule" id="PRU01026"/>
    </source>
</evidence>
<dbReference type="PROSITE" id="PS01131">
    <property type="entry name" value="RRNA_A_DIMETH"/>
    <property type="match status" value="1"/>
</dbReference>
<keyword evidence="5 8" id="KW-0949">S-adenosyl-L-methionine</keyword>
<comment type="catalytic activity">
    <reaction evidence="7">
        <text>adenosine(2085) in 23S rRNA + 2 S-adenosyl-L-methionine = N(6)-dimethyladenosine(2085) in 23S rRNA + 2 S-adenosyl-L-homocysteine + 2 H(+)</text>
        <dbReference type="Rhea" id="RHEA:42784"/>
        <dbReference type="Rhea" id="RHEA-COMP:10237"/>
        <dbReference type="Rhea" id="RHEA-COMP:10238"/>
        <dbReference type="ChEBI" id="CHEBI:15378"/>
        <dbReference type="ChEBI" id="CHEBI:57856"/>
        <dbReference type="ChEBI" id="CHEBI:59789"/>
        <dbReference type="ChEBI" id="CHEBI:74411"/>
        <dbReference type="ChEBI" id="CHEBI:74493"/>
        <dbReference type="EC" id="2.1.1.184"/>
    </reaction>
</comment>
<dbReference type="Gene3D" id="1.10.8.100">
    <property type="entry name" value="Ribosomal RNA adenine dimethylase-like, domain 2"/>
    <property type="match status" value="1"/>
</dbReference>
<evidence type="ECO:0000256" key="2">
    <source>
        <dbReference type="ARBA" id="ARBA00022552"/>
    </source>
</evidence>
<dbReference type="InterPro" id="IPR020596">
    <property type="entry name" value="rRNA_Ade_Mease_Trfase_CS"/>
</dbReference>
<feature type="binding site" evidence="8 9">
    <location>
        <position position="79"/>
    </location>
    <ligand>
        <name>S-adenosyl-L-methionine</name>
        <dbReference type="ChEBI" id="CHEBI:59789"/>
    </ligand>
</feature>
<dbReference type="KEGG" id="lfv:LF543_05800"/>